<gene>
    <name evidence="2" type="ORF">SAMN04489712_113134</name>
</gene>
<dbReference type="OrthoDB" id="5193787at2"/>
<dbReference type="EMBL" id="FNVO01000013">
    <property type="protein sequence ID" value="SEG80701.1"/>
    <property type="molecule type" value="Genomic_DNA"/>
</dbReference>
<evidence type="ECO:0000313" key="3">
    <source>
        <dbReference type="Proteomes" id="UP000236723"/>
    </source>
</evidence>
<dbReference type="AlphaFoldDB" id="A0A1H6D609"/>
<reference evidence="3" key="1">
    <citation type="submission" date="2016-10" db="EMBL/GenBank/DDBJ databases">
        <authorList>
            <person name="Varghese N."/>
            <person name="Submissions S."/>
        </authorList>
    </citation>
    <scope>NUCLEOTIDE SEQUENCE [LARGE SCALE GENOMIC DNA]</scope>
    <source>
        <strain evidence="3">DSM 43163</strain>
    </source>
</reference>
<protein>
    <recommendedName>
        <fullName evidence="1">DUF397 domain-containing protein</fullName>
    </recommendedName>
</protein>
<dbReference type="Proteomes" id="UP000236723">
    <property type="component" value="Unassembled WGS sequence"/>
</dbReference>
<accession>A0A1H6D609</accession>
<organism evidence="2 3">
    <name type="scientific">Thermomonospora echinospora</name>
    <dbReference type="NCBI Taxonomy" id="1992"/>
    <lineage>
        <taxon>Bacteria</taxon>
        <taxon>Bacillati</taxon>
        <taxon>Actinomycetota</taxon>
        <taxon>Actinomycetes</taxon>
        <taxon>Streptosporangiales</taxon>
        <taxon>Thermomonosporaceae</taxon>
        <taxon>Thermomonospora</taxon>
    </lineage>
</organism>
<proteinExistence type="predicted"/>
<name>A0A1H6D609_9ACTN</name>
<feature type="domain" description="DUF397" evidence="1">
    <location>
        <begin position="7"/>
        <end position="59"/>
    </location>
</feature>
<dbReference type="RefSeq" id="WP_103941141.1">
    <property type="nucleotide sequence ID" value="NZ_FNVO01000013.1"/>
</dbReference>
<dbReference type="Pfam" id="PF04149">
    <property type="entry name" value="DUF397"/>
    <property type="match status" value="1"/>
</dbReference>
<sequence length="63" mass="6910">MTRSYSRWRKSSHSDPDGKCVEVARAADGTIGVRDPKGDPTAVLEVTPQEWARLLAQVKAQDA</sequence>
<keyword evidence="3" id="KW-1185">Reference proteome</keyword>
<evidence type="ECO:0000259" key="1">
    <source>
        <dbReference type="Pfam" id="PF04149"/>
    </source>
</evidence>
<dbReference type="InterPro" id="IPR007278">
    <property type="entry name" value="DUF397"/>
</dbReference>
<evidence type="ECO:0000313" key="2">
    <source>
        <dbReference type="EMBL" id="SEG80701.1"/>
    </source>
</evidence>